<evidence type="ECO:0000313" key="1">
    <source>
        <dbReference type="EMBL" id="KAH7915223.1"/>
    </source>
</evidence>
<keyword evidence="2" id="KW-1185">Reference proteome</keyword>
<evidence type="ECO:0000313" key="2">
    <source>
        <dbReference type="Proteomes" id="UP000790377"/>
    </source>
</evidence>
<gene>
    <name evidence="1" type="ORF">BJ138DRAFT_1055368</name>
</gene>
<protein>
    <submittedName>
        <fullName evidence="1">Uncharacterized protein</fullName>
    </submittedName>
</protein>
<dbReference type="EMBL" id="MU267603">
    <property type="protein sequence ID" value="KAH7915223.1"/>
    <property type="molecule type" value="Genomic_DNA"/>
</dbReference>
<sequence length="856" mass="94195">MGVQGLWDIINKAGQSRSLAILAVTDGFEKNTSGRRALRVGIDASIWYQHASFSKGGENPELRLLFFRLRSLAELPILPLFIFDGRERPQVKRGSRLGKSGSHGLTNGMKKLLDIFGMEWREAFGEAEAELAHLNRFGIIDAIMTDDVDALVFGALRIIKNSSLTLSGNKSHPALNADGKASKHHAMIYTAEEIRRHPEVGLTRGGFIMFALLAGGDYDSGIPNIGKTTAHALARCGFGDQLLDIFHRRVSQDIRPALSRWRDSINTELHTNSQGLLRNTYPALSLPSGFPNMQLLENYANPICSGRNGGQGGGPMRDNGELNLARAAAFCEDNFGEWGYRSAIIKRFRDLLWEAAVMRVLRRAALEADEKERTRRLERGLDVTIKGPLSPAVADTIGTPSSLVKKYLDMTDADRRRDAFLNGGSTVSKNDARNDRQLISKIVGERRHVSTDSMLEYRVEVCPSQLVDLARSGIKGKRPERPGPYPADDFEDLGEASSQGSKIAAKKPPPDPEASMRMWIPASMMRQVHPSLVLDYEAVEGAKQSKKSDAANGKWASRKGKKRANASDVENEPELSAHPVQPSRALPRSAWEADYAEFHDPVPTGESSTTRLEREMLEHYSKHSFAESPKLPTSRAMSLGLQKTSGFLFTIPNPDDPSLVDPEFVDEPPVENTNNSEDADPPPDRFDRLFDQVMGYDKDGVRVPKSTSSHSNKKSNRVPSKRYPTNLDSTVGASGSDSTRTTKKRKVTPSIPKPIDPQPSRIPSDKSNSRSISHSQHKAGGLNPAVLDIFSDSDEESIFRPLSASVLPQPRPFPLHREKALPAGPSRFNPGSLIDLSSSQESGLYGDGDEMIIDLT</sequence>
<accession>A0ACB8AR19</accession>
<proteinExistence type="predicted"/>
<dbReference type="Proteomes" id="UP000790377">
    <property type="component" value="Unassembled WGS sequence"/>
</dbReference>
<reference evidence="1" key="1">
    <citation type="journal article" date="2021" name="New Phytol.">
        <title>Evolutionary innovations through gain and loss of genes in the ectomycorrhizal Boletales.</title>
        <authorList>
            <person name="Wu G."/>
            <person name="Miyauchi S."/>
            <person name="Morin E."/>
            <person name="Kuo A."/>
            <person name="Drula E."/>
            <person name="Varga T."/>
            <person name="Kohler A."/>
            <person name="Feng B."/>
            <person name="Cao Y."/>
            <person name="Lipzen A."/>
            <person name="Daum C."/>
            <person name="Hundley H."/>
            <person name="Pangilinan J."/>
            <person name="Johnson J."/>
            <person name="Barry K."/>
            <person name="LaButti K."/>
            <person name="Ng V."/>
            <person name="Ahrendt S."/>
            <person name="Min B."/>
            <person name="Choi I.G."/>
            <person name="Park H."/>
            <person name="Plett J.M."/>
            <person name="Magnuson J."/>
            <person name="Spatafora J.W."/>
            <person name="Nagy L.G."/>
            <person name="Henrissat B."/>
            <person name="Grigoriev I.V."/>
            <person name="Yang Z.L."/>
            <person name="Xu J."/>
            <person name="Martin F.M."/>
        </authorList>
    </citation>
    <scope>NUCLEOTIDE SEQUENCE</scope>
    <source>
        <strain evidence="1">ATCC 28755</strain>
    </source>
</reference>
<comment type="caution">
    <text evidence="1">The sequence shown here is derived from an EMBL/GenBank/DDBJ whole genome shotgun (WGS) entry which is preliminary data.</text>
</comment>
<organism evidence="1 2">
    <name type="scientific">Hygrophoropsis aurantiaca</name>
    <dbReference type="NCBI Taxonomy" id="72124"/>
    <lineage>
        <taxon>Eukaryota</taxon>
        <taxon>Fungi</taxon>
        <taxon>Dikarya</taxon>
        <taxon>Basidiomycota</taxon>
        <taxon>Agaricomycotina</taxon>
        <taxon>Agaricomycetes</taxon>
        <taxon>Agaricomycetidae</taxon>
        <taxon>Boletales</taxon>
        <taxon>Coniophorineae</taxon>
        <taxon>Hygrophoropsidaceae</taxon>
        <taxon>Hygrophoropsis</taxon>
    </lineage>
</organism>
<name>A0ACB8AR19_9AGAM</name>